<gene>
    <name evidence="3" type="ORF">JVW63_05885</name>
</gene>
<reference evidence="4" key="1">
    <citation type="submission" date="2021-02" db="EMBL/GenBank/DDBJ databases">
        <title>Leucobacter sp. CX169.</title>
        <authorList>
            <person name="Cheng Y."/>
        </authorList>
    </citation>
    <scope>NUCLEOTIDE SEQUENCE [LARGE SCALE GENOMIC DNA]</scope>
    <source>
        <strain evidence="4">JY899</strain>
    </source>
</reference>
<dbReference type="Gene3D" id="1.20.120.330">
    <property type="entry name" value="Nucleotidyltransferases domain 2"/>
    <property type="match status" value="1"/>
</dbReference>
<proteinExistence type="predicted"/>
<dbReference type="InterPro" id="IPR013546">
    <property type="entry name" value="PII_UdlTrfase/GS_AdlTrfase"/>
</dbReference>
<name>A0ABS2TEZ6_9ACTO</name>
<feature type="domain" description="PII-uridylyltransferase/Glutamine-synthetase adenylyltransferase" evidence="2">
    <location>
        <begin position="27"/>
        <end position="52"/>
    </location>
</feature>
<accession>A0ABS2TEZ6</accession>
<comment type="caution">
    <text evidence="3">The sequence shown here is derived from an EMBL/GenBank/DDBJ whole genome shotgun (WGS) entry which is preliminary data.</text>
</comment>
<evidence type="ECO:0000313" key="3">
    <source>
        <dbReference type="EMBL" id="MBM9433225.1"/>
    </source>
</evidence>
<evidence type="ECO:0000313" key="4">
    <source>
        <dbReference type="Proteomes" id="UP000705983"/>
    </source>
</evidence>
<dbReference type="EMBL" id="JAFFJS010000003">
    <property type="protein sequence ID" value="MBM9433225.1"/>
    <property type="molecule type" value="Genomic_DNA"/>
</dbReference>
<evidence type="ECO:0000256" key="1">
    <source>
        <dbReference type="ARBA" id="ARBA00022679"/>
    </source>
</evidence>
<protein>
    <recommendedName>
        <fullName evidence="2">PII-uridylyltransferase/Glutamine-synthetase adenylyltransferase domain-containing protein</fullName>
    </recommendedName>
</protein>
<keyword evidence="1" id="KW-0808">Transferase</keyword>
<evidence type="ECO:0000259" key="2">
    <source>
        <dbReference type="Pfam" id="PF08335"/>
    </source>
</evidence>
<keyword evidence="4" id="KW-1185">Reference proteome</keyword>
<organism evidence="3 4">
    <name type="scientific">Flaviflexus equikiangi</name>
    <dbReference type="NCBI Taxonomy" id="2758573"/>
    <lineage>
        <taxon>Bacteria</taxon>
        <taxon>Bacillati</taxon>
        <taxon>Actinomycetota</taxon>
        <taxon>Actinomycetes</taxon>
        <taxon>Actinomycetales</taxon>
        <taxon>Actinomycetaceae</taxon>
        <taxon>Flaviflexus</taxon>
    </lineage>
</organism>
<dbReference type="Proteomes" id="UP000705983">
    <property type="component" value="Unassembled WGS sequence"/>
</dbReference>
<dbReference type="SUPFAM" id="SSF81593">
    <property type="entry name" value="Nucleotidyltransferase substrate binding subunit/domain"/>
    <property type="match status" value="1"/>
</dbReference>
<dbReference type="Pfam" id="PF08335">
    <property type="entry name" value="GlnD_UR_UTase"/>
    <property type="match status" value="1"/>
</dbReference>
<sequence>MPSSLSSGPPRVETTRHMRGCVESTIASRDTARQIKLGAGGLRNVEFTVQLLDKDGGLGRVAIP</sequence>